<evidence type="ECO:0008006" key="5">
    <source>
        <dbReference type="Google" id="ProtNLM"/>
    </source>
</evidence>
<dbReference type="PANTHER" id="PTHR46652">
    <property type="entry name" value="LEUCINE-RICH REPEAT AND IQ DOMAIN-CONTAINING PROTEIN 1-RELATED"/>
    <property type="match status" value="1"/>
</dbReference>
<dbReference type="Gene3D" id="3.80.10.10">
    <property type="entry name" value="Ribonuclease Inhibitor"/>
    <property type="match status" value="4"/>
</dbReference>
<dbReference type="InterPro" id="IPR003591">
    <property type="entry name" value="Leu-rich_rpt_typical-subtyp"/>
</dbReference>
<dbReference type="Proteomes" id="UP001287059">
    <property type="component" value="Unassembled WGS sequence"/>
</dbReference>
<sequence length="947" mass="100762">MNRIVRSLLLTLVVLVSAGTGPIRADEPKVVLFEDPALEANRLHYPLLISDGRGFRIRCKDQADEEAVIRGLGFATVPSEVLTAVDSAIVAADPAANPLLCPSSETYPIKVFAHDNGSGLVYYLQFPSDFGASTFSDRLYIPGCAPLVTELKLNLDQALNADPTPFFVGKIHTIACLAGAPLVDKPTTFAKWCVKGDRTPAETATVMAVLDSTPGGVSALGNPAACATAQTFLESITALNLNGKGVQSLEPIAVLTTLTSLSIADNSIVDLGPLTRLKTLTFLDISGNHVGNINALAPLTALTRADVSDNDITDIRALSALAHLTNLTLDDNKIASLEPLQFLQALSTLSIANNGLTGDMLDPLSALGGLTSLNLANNKIETFANLGSFPSTLTIKLSGNPIVADGGQSFVDLCVLHRDAPTPLGQTVRAMVELEGGGTCLAVGNKLLATTALDLSSKIVSDLRPLATLPQLTSLNLSSNAITDITPLSGLTNLGTLNLSKNSITNVRPLAALSGLISLDVSDNPVQATDFLSACLMRNQTDFLTPAQAAEVNALLSISGKTVCGRAYDDLSARQFADAKNRGLTSVSLFPVMRNLTSIDLSDNQLSDVSALSTVPGLTKLWIRNNKIPSIQGVSQLRRLEQLNIDGNPLSSLIGIGMLNKLTKLYFSNTNVQSVSPLADLPLLDDAGMRNLPLQYASFAEYCIVYRFDSIALGDARGFMAALDSRMQADHVDSADCSAAQNWAQSLTSLTLNKKSIIAVNPVVHFRALGELNLFDNLITDASPIASLTGLQKLNLATNRLSAIPRFGSSGLKYIYLNDNQIFNVGNLSNMPALSNVDLRNNRVFNALPLGSLPALSIADLRGNRIENFVQVQPVIAKSYLGDNPVCSFPQPLLPQVAEACKREPPRIIDVNIHVFDEISVRPAVVCPGPGCFQLRDHVNVSPFIHQ</sequence>
<dbReference type="SMART" id="SM00365">
    <property type="entry name" value="LRR_SD22"/>
    <property type="match status" value="11"/>
</dbReference>
<protein>
    <recommendedName>
        <fullName evidence="5">Leucine-rich repeat domain-containing protein</fullName>
    </recommendedName>
</protein>
<dbReference type="InterPro" id="IPR001611">
    <property type="entry name" value="Leu-rich_rpt"/>
</dbReference>
<keyword evidence="2" id="KW-0677">Repeat</keyword>
<dbReference type="SMART" id="SM00369">
    <property type="entry name" value="LRR_TYP"/>
    <property type="match status" value="8"/>
</dbReference>
<dbReference type="EMBL" id="JAVIIW010000042">
    <property type="protein sequence ID" value="MDX8482086.1"/>
    <property type="molecule type" value="Genomic_DNA"/>
</dbReference>
<dbReference type="SUPFAM" id="SSF52047">
    <property type="entry name" value="RNI-like"/>
    <property type="match status" value="1"/>
</dbReference>
<dbReference type="SUPFAM" id="SSF52058">
    <property type="entry name" value="L domain-like"/>
    <property type="match status" value="1"/>
</dbReference>
<comment type="caution">
    <text evidence="3">The sequence shown here is derived from an EMBL/GenBank/DDBJ whole genome shotgun (WGS) entry which is preliminary data.</text>
</comment>
<dbReference type="InterPro" id="IPR032675">
    <property type="entry name" value="LRR_dom_sf"/>
</dbReference>
<dbReference type="RefSeq" id="WP_320290225.1">
    <property type="nucleotide sequence ID" value="NZ_JAVIIW010000042.1"/>
</dbReference>
<dbReference type="Pfam" id="PF13855">
    <property type="entry name" value="LRR_8"/>
    <property type="match status" value="1"/>
</dbReference>
<proteinExistence type="predicted"/>
<gene>
    <name evidence="3" type="ORF">RFN28_27025</name>
</gene>
<evidence type="ECO:0000256" key="2">
    <source>
        <dbReference type="ARBA" id="ARBA00022737"/>
    </source>
</evidence>
<accession>A0ABU4Y570</accession>
<evidence type="ECO:0000313" key="3">
    <source>
        <dbReference type="EMBL" id="MDX8482086.1"/>
    </source>
</evidence>
<evidence type="ECO:0000313" key="4">
    <source>
        <dbReference type="Proteomes" id="UP001287059"/>
    </source>
</evidence>
<dbReference type="PROSITE" id="PS51450">
    <property type="entry name" value="LRR"/>
    <property type="match status" value="9"/>
</dbReference>
<evidence type="ECO:0000256" key="1">
    <source>
        <dbReference type="ARBA" id="ARBA00022614"/>
    </source>
</evidence>
<keyword evidence="4" id="KW-1185">Reference proteome</keyword>
<reference evidence="3 4" key="1">
    <citation type="submission" date="2023-08" db="EMBL/GenBank/DDBJ databases">
        <title>Implementing the SeqCode for naming new Mesorhizobium species isolated from Vachellia karroo root nodules.</title>
        <authorList>
            <person name="Van Lill M."/>
        </authorList>
    </citation>
    <scope>NUCLEOTIDE SEQUENCE [LARGE SCALE GENOMIC DNA]</scope>
    <source>
        <strain evidence="3 4">VK24D</strain>
    </source>
</reference>
<dbReference type="PANTHER" id="PTHR46652:SF3">
    <property type="entry name" value="LEUCINE-RICH REPEAT-CONTAINING PROTEIN 9"/>
    <property type="match status" value="1"/>
</dbReference>
<organism evidence="3 4">
    <name type="scientific">Mesorhizobium album</name>
    <dbReference type="NCBI Taxonomy" id="3072314"/>
    <lineage>
        <taxon>Bacteria</taxon>
        <taxon>Pseudomonadati</taxon>
        <taxon>Pseudomonadota</taxon>
        <taxon>Alphaproteobacteria</taxon>
        <taxon>Hyphomicrobiales</taxon>
        <taxon>Phyllobacteriaceae</taxon>
        <taxon>Mesorhizobium</taxon>
    </lineage>
</organism>
<name>A0ABU4Y570_9HYPH</name>
<keyword evidence="1" id="KW-0433">Leucine-rich repeat</keyword>
<dbReference type="InterPro" id="IPR050836">
    <property type="entry name" value="SDS22/Internalin_LRR"/>
</dbReference>
<dbReference type="Pfam" id="PF13516">
    <property type="entry name" value="LRR_6"/>
    <property type="match status" value="2"/>
</dbReference>